<accession>A0A5D4HCZ3</accession>
<evidence type="ECO:0000313" key="3">
    <source>
        <dbReference type="Proteomes" id="UP000322362"/>
    </source>
</evidence>
<evidence type="ECO:0000256" key="1">
    <source>
        <dbReference type="SAM" id="SignalP"/>
    </source>
</evidence>
<name>A0A5D4HCZ3_9SPHI</name>
<organism evidence="2 3">
    <name type="scientific">Sphingobacterium phlebotomi</name>
    <dbReference type="NCBI Taxonomy" id="2605433"/>
    <lineage>
        <taxon>Bacteria</taxon>
        <taxon>Pseudomonadati</taxon>
        <taxon>Bacteroidota</taxon>
        <taxon>Sphingobacteriia</taxon>
        <taxon>Sphingobacteriales</taxon>
        <taxon>Sphingobacteriaceae</taxon>
        <taxon>Sphingobacterium</taxon>
    </lineage>
</organism>
<dbReference type="NCBIfam" id="TIGR03780">
    <property type="entry name" value="Bac_Flav_CT_N"/>
    <property type="match status" value="1"/>
</dbReference>
<dbReference type="InterPro" id="IPR022298">
    <property type="entry name" value="Conjug_transposon_TraN"/>
</dbReference>
<comment type="caution">
    <text evidence="2">The sequence shown here is derived from an EMBL/GenBank/DDBJ whole genome shotgun (WGS) entry which is preliminary data.</text>
</comment>
<dbReference type="AlphaFoldDB" id="A0A5D4HCZ3"/>
<sequence>MKHLITLLTLVCACFLNVSGQDAVSVKARYIIDNNTLDITWHKTTVLIFPAAIKSADRGDSYILAEQPEGVENILKVKAGKRFFQESNLHVVTTDGKVYAFTVNYADYPSTFTIDVGRHPPHSPVTFEGVSLNSRDIELAVATIKGIEPFVRRVKSSRHGMELRLEGIFIKGDVLFLRYNLKNKTQIRYDSTPPRFFIRDKKRAKRTAVQDTEVEPLTVHYNGAPEADDGQTITVAFEKFTIAESKNFVTEFREHGGDRTLDCRFDQKKLLQAKTID</sequence>
<gene>
    <name evidence="2" type="primary">traN</name>
    <name evidence="2" type="ORF">FXV77_05205</name>
</gene>
<protein>
    <submittedName>
        <fullName evidence="2">Conjugative transposon protein TraN</fullName>
    </submittedName>
</protein>
<proteinExistence type="predicted"/>
<feature type="signal peptide" evidence="1">
    <location>
        <begin position="1"/>
        <end position="23"/>
    </location>
</feature>
<evidence type="ECO:0000313" key="2">
    <source>
        <dbReference type="EMBL" id="TYR37405.1"/>
    </source>
</evidence>
<dbReference type="EMBL" id="VTAV01000002">
    <property type="protein sequence ID" value="TYR37405.1"/>
    <property type="molecule type" value="Genomic_DNA"/>
</dbReference>
<dbReference type="Pfam" id="PF13595">
    <property type="entry name" value="DUF4138"/>
    <property type="match status" value="1"/>
</dbReference>
<keyword evidence="3" id="KW-1185">Reference proteome</keyword>
<keyword evidence="1" id="KW-0732">Signal</keyword>
<dbReference type="Proteomes" id="UP000322362">
    <property type="component" value="Unassembled WGS sequence"/>
</dbReference>
<dbReference type="RefSeq" id="WP_148918146.1">
    <property type="nucleotide sequence ID" value="NZ_VTAV01000002.1"/>
</dbReference>
<reference evidence="2 3" key="1">
    <citation type="submission" date="2019-08" db="EMBL/GenBank/DDBJ databases">
        <title>Phlebobacter frassis gen. nov. sp. nov., a new member of family Sphingobacteriaceae isolated from sand fly rearing media.</title>
        <authorList>
            <person name="Kakumanu M.L."/>
            <person name="Marayati B.F."/>
            <person name="Wada-Katsumata A."/>
            <person name="Wasserberg G."/>
            <person name="Schal C."/>
            <person name="Apperson C.S."/>
            <person name="Ponnusamy L."/>
        </authorList>
    </citation>
    <scope>NUCLEOTIDE SEQUENCE [LARGE SCALE GENOMIC DNA]</scope>
    <source>
        <strain evidence="2 3">SSI9</strain>
    </source>
</reference>
<feature type="chain" id="PRO_5023105714" evidence="1">
    <location>
        <begin position="24"/>
        <end position="277"/>
    </location>
</feature>